<evidence type="ECO:0000313" key="1">
    <source>
        <dbReference type="EMBL" id="URI14009.1"/>
    </source>
</evidence>
<dbReference type="EMBL" id="CP097649">
    <property type="protein sequence ID" value="URI14009.1"/>
    <property type="molecule type" value="Genomic_DNA"/>
</dbReference>
<name>A0ABY4SIA8_9CAUL</name>
<accession>A0ABY4SIA8</accession>
<dbReference type="RefSeq" id="WP_250201318.1">
    <property type="nucleotide sequence ID" value="NZ_CP097649.1"/>
</dbReference>
<protein>
    <submittedName>
        <fullName evidence="1">Biliverdin-producing heme oxygenase</fullName>
    </submittedName>
</protein>
<dbReference type="Proteomes" id="UP001055429">
    <property type="component" value="Chromosome"/>
</dbReference>
<evidence type="ECO:0000313" key="2">
    <source>
        <dbReference type="Proteomes" id="UP001055429"/>
    </source>
</evidence>
<dbReference type="InterPro" id="IPR016084">
    <property type="entry name" value="Haem_Oase-like_multi-hlx"/>
</dbReference>
<reference evidence="1" key="1">
    <citation type="submission" date="2022-05" db="EMBL/GenBank/DDBJ databases">
        <title>Brevundimonas albigilva TT17 genome sequence.</title>
        <authorList>
            <person name="Lee K."/>
            <person name="Son H."/>
        </authorList>
    </citation>
    <scope>NUCLEOTIDE SEQUENCE</scope>
    <source>
        <strain evidence="1">TT17</strain>
    </source>
</reference>
<dbReference type="Pfam" id="PF01126">
    <property type="entry name" value="Heme_oxygenase"/>
    <property type="match status" value="1"/>
</dbReference>
<keyword evidence="2" id="KW-1185">Reference proteome</keyword>
<dbReference type="SUPFAM" id="SSF48613">
    <property type="entry name" value="Heme oxygenase-like"/>
    <property type="match status" value="1"/>
</dbReference>
<dbReference type="InterPro" id="IPR016053">
    <property type="entry name" value="Haem_Oase-like"/>
</dbReference>
<gene>
    <name evidence="1" type="ORF">M8231_09215</name>
</gene>
<dbReference type="CDD" id="cd19166">
    <property type="entry name" value="HemeO-bac"/>
    <property type="match status" value="1"/>
</dbReference>
<sequence length="191" mass="19613">MSASPALSALRRATAADHSALEDEAAIERRLADPAARAQMVLAFHRFHFGVEAAAHPLVASLAGAFKPLARSEGVARDLADLGVVAPTPAAPPPVATPGAALGWVYVAEGSMLGGRIIRRRLAAAGCDLAGLSFLDPHGDQTGDRWRAFQTLLEQACADGAASVEQIVAGGLQGFAYARATLAPLSQRAAA</sequence>
<proteinExistence type="predicted"/>
<organism evidence="1 2">
    <name type="scientific">Brevundimonas albigilva</name>
    <dbReference type="NCBI Taxonomy" id="1312364"/>
    <lineage>
        <taxon>Bacteria</taxon>
        <taxon>Pseudomonadati</taxon>
        <taxon>Pseudomonadota</taxon>
        <taxon>Alphaproteobacteria</taxon>
        <taxon>Caulobacterales</taxon>
        <taxon>Caulobacteraceae</taxon>
        <taxon>Brevundimonas</taxon>
    </lineage>
</organism>
<dbReference type="Gene3D" id="1.20.910.10">
    <property type="entry name" value="Heme oxygenase-like"/>
    <property type="match status" value="1"/>
</dbReference>